<dbReference type="InterPro" id="IPR001173">
    <property type="entry name" value="Glyco_trans_2-like"/>
</dbReference>
<organism evidence="4 5">
    <name type="scientific">Fervidibacillus halotolerans</name>
    <dbReference type="NCBI Taxonomy" id="2980027"/>
    <lineage>
        <taxon>Bacteria</taxon>
        <taxon>Bacillati</taxon>
        <taxon>Bacillota</taxon>
        <taxon>Bacilli</taxon>
        <taxon>Bacillales</taxon>
        <taxon>Bacillaceae</taxon>
        <taxon>Fervidibacillus</taxon>
    </lineage>
</organism>
<feature type="domain" description="Galactosyltransferase C-terminal" evidence="3">
    <location>
        <begin position="154"/>
        <end position="212"/>
    </location>
</feature>
<reference evidence="4" key="1">
    <citation type="submission" date="2022-09" db="EMBL/GenBank/DDBJ databases">
        <title>Complete Genomes of Fervidibacillus albus and Fervidibacillus halotolerans isolated from tidal flat sediments.</title>
        <authorList>
            <person name="Kwon K.K."/>
            <person name="Yang S.-H."/>
            <person name="Park M.J."/>
            <person name="Oh H.-M."/>
        </authorList>
    </citation>
    <scope>NUCLEOTIDE SEQUENCE</scope>
    <source>
        <strain evidence="4">MEBiC13594</strain>
    </source>
</reference>
<keyword evidence="4" id="KW-0328">Glycosyltransferase</keyword>
<feature type="domain" description="Glycosyltransferase 2-like" evidence="2">
    <location>
        <begin position="11"/>
        <end position="129"/>
    </location>
</feature>
<dbReference type="AlphaFoldDB" id="A0A9E8M1A9"/>
<dbReference type="EMBL" id="CP106877">
    <property type="protein sequence ID" value="WAA13132.1"/>
    <property type="molecule type" value="Genomic_DNA"/>
</dbReference>
<evidence type="ECO:0000259" key="2">
    <source>
        <dbReference type="Pfam" id="PF00535"/>
    </source>
</evidence>
<dbReference type="PANTHER" id="PTHR43685">
    <property type="entry name" value="GLYCOSYLTRANSFERASE"/>
    <property type="match status" value="1"/>
</dbReference>
<proteinExistence type="predicted"/>
<sequence length="296" mass="34838">MNQKQKRGLVSIIIPVKNEGIHIQNTIQSLFESKTRYPFEVIVVDDHSTDGCCDFLRKNKDERIHVLFTDNVGVAMARNIGAERAKGKFVIFCDAHLFFEPYWIDRLLYPIEKKLADATNPGIANAKNPQAIGYGYTWNENLEVKWNGPKRKMFESPLLAAGCLAMKKSTFDDIGGFDRGFRVWGRNDDEISLKLWLFGYRCAVIPHVKIQHVFRKGSEVPFHFTWDDVYYNFMRMAYSHFNEKRIEKCKKQIKHSNPDQIIRELLKSDVLEQRKRYFEKRTYDDDWFMNKFGIPF</sequence>
<evidence type="ECO:0000313" key="4">
    <source>
        <dbReference type="EMBL" id="WAA13132.1"/>
    </source>
</evidence>
<dbReference type="GO" id="GO:0016757">
    <property type="term" value="F:glycosyltransferase activity"/>
    <property type="evidence" value="ECO:0007669"/>
    <property type="project" value="UniProtKB-KW"/>
</dbReference>
<dbReference type="EC" id="2.4.-.-" evidence="4"/>
<dbReference type="Pfam" id="PF02709">
    <property type="entry name" value="Glyco_transf_7C"/>
    <property type="match status" value="1"/>
</dbReference>
<gene>
    <name evidence="4" type="ORF">OE105_03105</name>
</gene>
<dbReference type="Pfam" id="PF00535">
    <property type="entry name" value="Glycos_transf_2"/>
    <property type="match status" value="1"/>
</dbReference>
<dbReference type="InterPro" id="IPR027791">
    <property type="entry name" value="Galactosyl_T_C"/>
</dbReference>
<evidence type="ECO:0000256" key="1">
    <source>
        <dbReference type="ARBA" id="ARBA00022679"/>
    </source>
</evidence>
<keyword evidence="1 4" id="KW-0808">Transferase</keyword>
<dbReference type="Proteomes" id="UP001164726">
    <property type="component" value="Chromosome"/>
</dbReference>
<accession>A0A9E8M1A9</accession>
<dbReference type="KEGG" id="fhl:OE105_03105"/>
<keyword evidence="5" id="KW-1185">Reference proteome</keyword>
<evidence type="ECO:0000259" key="3">
    <source>
        <dbReference type="Pfam" id="PF02709"/>
    </source>
</evidence>
<evidence type="ECO:0000313" key="5">
    <source>
        <dbReference type="Proteomes" id="UP001164726"/>
    </source>
</evidence>
<dbReference type="SUPFAM" id="SSF53448">
    <property type="entry name" value="Nucleotide-diphospho-sugar transferases"/>
    <property type="match status" value="1"/>
</dbReference>
<dbReference type="InterPro" id="IPR050834">
    <property type="entry name" value="Glycosyltransf_2"/>
</dbReference>
<dbReference type="PANTHER" id="PTHR43685:SF2">
    <property type="entry name" value="GLYCOSYLTRANSFERASE 2-LIKE DOMAIN-CONTAINING PROTEIN"/>
    <property type="match status" value="1"/>
</dbReference>
<protein>
    <submittedName>
        <fullName evidence="4">Glycosyltransferase</fullName>
        <ecNumber evidence="4">2.4.-.-</ecNumber>
    </submittedName>
</protein>
<name>A0A9E8M1A9_9BACI</name>
<dbReference type="RefSeq" id="WP_275421273.1">
    <property type="nucleotide sequence ID" value="NZ_CP106877.1"/>
</dbReference>
<dbReference type="Gene3D" id="3.90.550.10">
    <property type="entry name" value="Spore Coat Polysaccharide Biosynthesis Protein SpsA, Chain A"/>
    <property type="match status" value="1"/>
</dbReference>
<dbReference type="InterPro" id="IPR029044">
    <property type="entry name" value="Nucleotide-diphossugar_trans"/>
</dbReference>